<dbReference type="Proteomes" id="UP000616769">
    <property type="component" value="Unassembled WGS sequence"/>
</dbReference>
<accession>A0A132AJ04</accession>
<comment type="caution">
    <text evidence="1">The sequence shown here is derived from an EMBL/GenBank/DDBJ whole genome shotgun (WGS) entry which is preliminary data.</text>
</comment>
<protein>
    <submittedName>
        <fullName evidence="1">Uncharacterized protein</fullName>
    </submittedName>
</protein>
<evidence type="ECO:0000313" key="2">
    <source>
        <dbReference type="Proteomes" id="UP000616769"/>
    </source>
</evidence>
<dbReference type="EMBL" id="JXLN01015770">
    <property type="protein sequence ID" value="KPM10799.1"/>
    <property type="molecule type" value="Genomic_DNA"/>
</dbReference>
<gene>
    <name evidence="1" type="ORF">QR98_0093620</name>
</gene>
<dbReference type="VEuPathDB" id="VectorBase:SSCA002577"/>
<organism evidence="1 2">
    <name type="scientific">Sarcoptes scabiei</name>
    <name type="common">Itch mite</name>
    <name type="synonym">Acarus scabiei</name>
    <dbReference type="NCBI Taxonomy" id="52283"/>
    <lineage>
        <taxon>Eukaryota</taxon>
        <taxon>Metazoa</taxon>
        <taxon>Ecdysozoa</taxon>
        <taxon>Arthropoda</taxon>
        <taxon>Chelicerata</taxon>
        <taxon>Arachnida</taxon>
        <taxon>Acari</taxon>
        <taxon>Acariformes</taxon>
        <taxon>Sarcoptiformes</taxon>
        <taxon>Astigmata</taxon>
        <taxon>Psoroptidia</taxon>
        <taxon>Sarcoptoidea</taxon>
        <taxon>Sarcoptidae</taxon>
        <taxon>Sarcoptinae</taxon>
        <taxon>Sarcoptes</taxon>
    </lineage>
</organism>
<proteinExistence type="predicted"/>
<sequence length="78" mass="9496">MSRAWEQMEQLRTRIEKIDDLWKKEQQHCFTEMAKYSNNSECHPSEITECIANKNFCREPIVFVKTKRHTKKGYHHIQ</sequence>
<dbReference type="AlphaFoldDB" id="A0A132AJ04"/>
<reference evidence="1 2" key="1">
    <citation type="journal article" date="2015" name="Parasit. Vectors">
        <title>Draft genome of the scabies mite.</title>
        <authorList>
            <person name="Rider S.D.Jr."/>
            <person name="Morgan M.S."/>
            <person name="Arlian L.G."/>
        </authorList>
    </citation>
    <scope>NUCLEOTIDE SEQUENCE [LARGE SCALE GENOMIC DNA]</scope>
    <source>
        <strain evidence="1">Arlian Lab</strain>
    </source>
</reference>
<evidence type="ECO:0000313" key="1">
    <source>
        <dbReference type="EMBL" id="KPM10799.1"/>
    </source>
</evidence>
<name>A0A132AJ04_SARSC</name>